<dbReference type="EMBL" id="CM055093">
    <property type="protein sequence ID" value="KAJ7566236.1"/>
    <property type="molecule type" value="Genomic_DNA"/>
</dbReference>
<organism evidence="1 2">
    <name type="scientific">Diphasiastrum complanatum</name>
    <name type="common">Issler's clubmoss</name>
    <name type="synonym">Lycopodium complanatum</name>
    <dbReference type="NCBI Taxonomy" id="34168"/>
    <lineage>
        <taxon>Eukaryota</taxon>
        <taxon>Viridiplantae</taxon>
        <taxon>Streptophyta</taxon>
        <taxon>Embryophyta</taxon>
        <taxon>Tracheophyta</taxon>
        <taxon>Lycopodiopsida</taxon>
        <taxon>Lycopodiales</taxon>
        <taxon>Lycopodiaceae</taxon>
        <taxon>Lycopodioideae</taxon>
        <taxon>Diphasiastrum</taxon>
    </lineage>
</organism>
<evidence type="ECO:0000313" key="2">
    <source>
        <dbReference type="Proteomes" id="UP001162992"/>
    </source>
</evidence>
<evidence type="ECO:0000313" key="1">
    <source>
        <dbReference type="EMBL" id="KAJ7566236.1"/>
    </source>
</evidence>
<proteinExistence type="predicted"/>
<name>A0ACC2EI98_DIPCM</name>
<protein>
    <submittedName>
        <fullName evidence="1">Uncharacterized protein</fullName>
    </submittedName>
</protein>
<comment type="caution">
    <text evidence="1">The sequence shown here is derived from an EMBL/GenBank/DDBJ whole genome shotgun (WGS) entry which is preliminary data.</text>
</comment>
<reference evidence="2" key="1">
    <citation type="journal article" date="2024" name="Proc. Natl. Acad. Sci. U.S.A.">
        <title>Extraordinary preservation of gene collinearity over three hundred million years revealed in homosporous lycophytes.</title>
        <authorList>
            <person name="Li C."/>
            <person name="Wickell D."/>
            <person name="Kuo L.Y."/>
            <person name="Chen X."/>
            <person name="Nie B."/>
            <person name="Liao X."/>
            <person name="Peng D."/>
            <person name="Ji J."/>
            <person name="Jenkins J."/>
            <person name="Williams M."/>
            <person name="Shu S."/>
            <person name="Plott C."/>
            <person name="Barry K."/>
            <person name="Rajasekar S."/>
            <person name="Grimwood J."/>
            <person name="Han X."/>
            <person name="Sun S."/>
            <person name="Hou Z."/>
            <person name="He W."/>
            <person name="Dai G."/>
            <person name="Sun C."/>
            <person name="Schmutz J."/>
            <person name="Leebens-Mack J.H."/>
            <person name="Li F.W."/>
            <person name="Wang L."/>
        </authorList>
    </citation>
    <scope>NUCLEOTIDE SEQUENCE [LARGE SCALE GENOMIC DNA]</scope>
    <source>
        <strain evidence="2">cv. PW_Plant_1</strain>
    </source>
</reference>
<gene>
    <name evidence="1" type="ORF">O6H91_02G093300</name>
</gene>
<sequence>MSVSQPFTPVRPLVSSDFDALCTIEEDTLHTDAEKLTKHLQRFGGFGSLQSSHGQLAAVSDNRLSKFNVSLPSEAAAPLSRDYKLSSAVKVSEDKNANNQPVMHITQATQPIDIDYNAKGLKEKFVRPKLCKEKCWPSETQRDEAWERRKDRQLASHLSENSSSKYLHKGRKIQRSISDCIGIGGPASYTSIPRTRSLTDEDLDELRGCIDLGFGFSYEADSELWDTLPALELCYAISQQLENEQSRSSPTLEFENNNLDASASFGSSIASPSASSWLVCSPGDQPKEVKERLRHWAQAVAFTVRQSYVPSSTVPNCRDVIKAS</sequence>
<keyword evidence="2" id="KW-1185">Reference proteome</keyword>
<dbReference type="Proteomes" id="UP001162992">
    <property type="component" value="Chromosome 2"/>
</dbReference>
<accession>A0ACC2EI98</accession>